<dbReference type="InterPro" id="IPR004838">
    <property type="entry name" value="NHTrfase_class1_PyrdxlP-BS"/>
</dbReference>
<dbReference type="PANTHER" id="PTHR42885:SF1">
    <property type="entry name" value="THREONINE-PHOSPHATE DECARBOXYLASE"/>
    <property type="match status" value="1"/>
</dbReference>
<keyword evidence="3 5" id="KW-0032">Aminotransferase</keyword>
<comment type="similarity">
    <text evidence="3">Belongs to the class-I pyridoxal-phosphate-dependent aminotransferase family.</text>
</comment>
<dbReference type="Proteomes" id="UP000760480">
    <property type="component" value="Unassembled WGS sequence"/>
</dbReference>
<keyword evidence="6" id="KW-1185">Reference proteome</keyword>
<evidence type="ECO:0000313" key="5">
    <source>
        <dbReference type="EMBL" id="NMQ18769.1"/>
    </source>
</evidence>
<dbReference type="RefSeq" id="WP_169248029.1">
    <property type="nucleotide sequence ID" value="NZ_SPMZ01000016.1"/>
</dbReference>
<proteinExistence type="inferred from homology"/>
<keyword evidence="3" id="KW-0808">Transferase</keyword>
<organism evidence="5 6">
    <name type="scientific">Candidatus Competibacter phosphatis</name>
    <dbReference type="NCBI Taxonomy" id="221280"/>
    <lineage>
        <taxon>Bacteria</taxon>
        <taxon>Pseudomonadati</taxon>
        <taxon>Pseudomonadota</taxon>
        <taxon>Gammaproteobacteria</taxon>
        <taxon>Candidatus Competibacteraceae</taxon>
        <taxon>Candidatus Competibacter</taxon>
    </lineage>
</organism>
<evidence type="ECO:0000259" key="4">
    <source>
        <dbReference type="Pfam" id="PF00155"/>
    </source>
</evidence>
<evidence type="ECO:0000256" key="2">
    <source>
        <dbReference type="ARBA" id="ARBA00022898"/>
    </source>
</evidence>
<dbReference type="PANTHER" id="PTHR42885">
    <property type="entry name" value="HISTIDINOL-PHOSPHATE AMINOTRANSFERASE-RELATED"/>
    <property type="match status" value="1"/>
</dbReference>
<comment type="caution">
    <text evidence="5">The sequence shown here is derived from an EMBL/GenBank/DDBJ whole genome shotgun (WGS) entry which is preliminary data.</text>
</comment>
<dbReference type="Gene3D" id="3.40.640.10">
    <property type="entry name" value="Type I PLP-dependent aspartate aminotransferase-like (Major domain)"/>
    <property type="match status" value="1"/>
</dbReference>
<reference evidence="5 6" key="1">
    <citation type="submission" date="2019-03" db="EMBL/GenBank/DDBJ databases">
        <title>Metabolic reconstructions from genomes of highly enriched 'Candidatus Accumulibacter' and 'Candidatus Competibacter' bioreactor populations.</title>
        <authorList>
            <person name="Annavajhala M.K."/>
            <person name="Welles L."/>
            <person name="Abbas B."/>
            <person name="Sorokin D."/>
            <person name="Park H."/>
            <person name="Van Loosdrecht M."/>
            <person name="Chandran K."/>
        </authorList>
    </citation>
    <scope>NUCLEOTIDE SEQUENCE [LARGE SCALE GENOMIC DNA]</scope>
    <source>
        <strain evidence="5 6">SBR_G</strain>
    </source>
</reference>
<dbReference type="SUPFAM" id="SSF53383">
    <property type="entry name" value="PLP-dependent transferases"/>
    <property type="match status" value="1"/>
</dbReference>
<protein>
    <recommendedName>
        <fullName evidence="3">Aminotransferase</fullName>
        <ecNumber evidence="3">2.6.1.-</ecNumber>
    </recommendedName>
</protein>
<dbReference type="EC" id="2.6.1.-" evidence="3"/>
<dbReference type="InterPro" id="IPR015421">
    <property type="entry name" value="PyrdxlP-dep_Trfase_major"/>
</dbReference>
<dbReference type="GO" id="GO:0008483">
    <property type="term" value="F:transaminase activity"/>
    <property type="evidence" value="ECO:0007669"/>
    <property type="project" value="UniProtKB-KW"/>
</dbReference>
<feature type="domain" description="Aminotransferase class I/classII large" evidence="4">
    <location>
        <begin position="20"/>
        <end position="355"/>
    </location>
</feature>
<sequence length="360" mass="38452">MHGGRIDLACLTYGGEARDWLDFSVNLNPYAPLLSATIWRRIGAAAGCYGDPAARGLQDRLSQYYAVPPPCLLPTAGGSEALYLATRLFAGKTVLVAEPGFGDYARAVAAGGGIAIRHEIFHLHFSGTPAAILARLDRAIAAHRPACVLLGNPNNPTGHGIPARELGALIHAHDCAWIVDEAFSEFAGVDPPHSLLPRLAELPRLLIAHSLTKSFAVPGLRIGFLATASRAWLERLADLQPPWSVSSLVQSWAEIVLAAEARTALEEGLHRLARARAHLLAGLGAIGGLRPYPSAANFILVELLGGLSTGELSERLAARRILIRSCDSFHGLTPGRFFRLAVRRPADNARLLAALRDCVP</sequence>
<dbReference type="CDD" id="cd00609">
    <property type="entry name" value="AAT_like"/>
    <property type="match status" value="1"/>
</dbReference>
<gene>
    <name evidence="5" type="ORF">E4P82_05855</name>
</gene>
<evidence type="ECO:0000256" key="1">
    <source>
        <dbReference type="ARBA" id="ARBA00001933"/>
    </source>
</evidence>
<evidence type="ECO:0000256" key="3">
    <source>
        <dbReference type="RuleBase" id="RU000481"/>
    </source>
</evidence>
<dbReference type="EMBL" id="SPMZ01000016">
    <property type="protein sequence ID" value="NMQ18769.1"/>
    <property type="molecule type" value="Genomic_DNA"/>
</dbReference>
<evidence type="ECO:0000313" key="6">
    <source>
        <dbReference type="Proteomes" id="UP000760480"/>
    </source>
</evidence>
<dbReference type="InterPro" id="IPR015424">
    <property type="entry name" value="PyrdxlP-dep_Trfase"/>
</dbReference>
<dbReference type="InterPro" id="IPR004839">
    <property type="entry name" value="Aminotransferase_I/II_large"/>
</dbReference>
<name>A0ABX1TJM7_9GAMM</name>
<dbReference type="Gene3D" id="3.90.1150.10">
    <property type="entry name" value="Aspartate Aminotransferase, domain 1"/>
    <property type="match status" value="1"/>
</dbReference>
<dbReference type="Pfam" id="PF00155">
    <property type="entry name" value="Aminotran_1_2"/>
    <property type="match status" value="1"/>
</dbReference>
<dbReference type="PROSITE" id="PS00105">
    <property type="entry name" value="AA_TRANSFER_CLASS_1"/>
    <property type="match status" value="1"/>
</dbReference>
<comment type="cofactor">
    <cofactor evidence="1 3">
        <name>pyridoxal 5'-phosphate</name>
        <dbReference type="ChEBI" id="CHEBI:597326"/>
    </cofactor>
</comment>
<dbReference type="InterPro" id="IPR015422">
    <property type="entry name" value="PyrdxlP-dep_Trfase_small"/>
</dbReference>
<keyword evidence="2" id="KW-0663">Pyridoxal phosphate</keyword>
<accession>A0ABX1TJM7</accession>